<protein>
    <recommendedName>
        <fullName evidence="3">DUF2336 domain-containing protein</fullName>
    </recommendedName>
</protein>
<sequence length="365" mass="38271">MSVAIRDGGAEAAPGAGRLLAAAARATLSAADRESSLAADFFLPAGDRPSDAVRAAMSRLFDQLVGGVEADLRAALGPRIEEQWPAAAAALASPRVPIALPILDRAGLLRDTALIAFLAGRAATCRIVAALRAVAERGDDPVDDTGQGAGLLAADRALMLAEARRADATYEPAIDQRDVPAELFHRLVWRIAAALRYYLVRLHDVPAALADRVIADIGRAIAEAHDEGETTDAAAIRLARAFADEGGIDDRRLLDAWTRGRVELAAALLAPLGGIPYDHALAALRDAAPDRLALLLKASGVGRDAALAILVQHAAINGVGEPRLIDCVDDFSVLEPAAAREAVEAWRLDETYRQALAALAERSAA</sequence>
<name>A0A2W5A6P4_9SPHN</name>
<reference evidence="1 2" key="1">
    <citation type="submission" date="2017-08" db="EMBL/GenBank/DDBJ databases">
        <title>Infants hospitalized years apart are colonized by the same room-sourced microbial strains.</title>
        <authorList>
            <person name="Brooks B."/>
            <person name="Olm M.R."/>
            <person name="Firek B.A."/>
            <person name="Baker R."/>
            <person name="Thomas B.C."/>
            <person name="Morowitz M.J."/>
            <person name="Banfield J.F."/>
        </authorList>
    </citation>
    <scope>NUCLEOTIDE SEQUENCE [LARGE SCALE GENOMIC DNA]</scope>
    <source>
        <strain evidence="1">S2_018_000_R2_101</strain>
    </source>
</reference>
<gene>
    <name evidence="1" type="ORF">DI623_13305</name>
</gene>
<dbReference type="AlphaFoldDB" id="A0A2W5A6P4"/>
<evidence type="ECO:0008006" key="3">
    <source>
        <dbReference type="Google" id="ProtNLM"/>
    </source>
</evidence>
<evidence type="ECO:0000313" key="2">
    <source>
        <dbReference type="Proteomes" id="UP000249066"/>
    </source>
</evidence>
<dbReference type="Pfam" id="PF10098">
    <property type="entry name" value="DUF2336"/>
    <property type="match status" value="1"/>
</dbReference>
<accession>A0A2W5A6P4</accession>
<dbReference type="Proteomes" id="UP000249066">
    <property type="component" value="Unassembled WGS sequence"/>
</dbReference>
<organism evidence="1 2">
    <name type="scientific">Sphingomonas sanxanigenens</name>
    <dbReference type="NCBI Taxonomy" id="397260"/>
    <lineage>
        <taxon>Bacteria</taxon>
        <taxon>Pseudomonadati</taxon>
        <taxon>Pseudomonadota</taxon>
        <taxon>Alphaproteobacteria</taxon>
        <taxon>Sphingomonadales</taxon>
        <taxon>Sphingomonadaceae</taxon>
        <taxon>Sphingomonas</taxon>
    </lineage>
</organism>
<comment type="caution">
    <text evidence="1">The sequence shown here is derived from an EMBL/GenBank/DDBJ whole genome shotgun (WGS) entry which is preliminary data.</text>
</comment>
<proteinExistence type="predicted"/>
<dbReference type="InterPro" id="IPR019285">
    <property type="entry name" value="DUF2336"/>
</dbReference>
<evidence type="ECO:0000313" key="1">
    <source>
        <dbReference type="EMBL" id="PZO88119.1"/>
    </source>
</evidence>
<dbReference type="EMBL" id="QFNN01000101">
    <property type="protein sequence ID" value="PZO88119.1"/>
    <property type="molecule type" value="Genomic_DNA"/>
</dbReference>